<name>A0A517T0W2_9BACT</name>
<dbReference type="NCBIfam" id="TIGR04256">
    <property type="entry name" value="GxxExxY"/>
    <property type="match status" value="1"/>
</dbReference>
<dbReference type="Proteomes" id="UP000315003">
    <property type="component" value="Chromosome"/>
</dbReference>
<sequence length="141" mass="15987">MELDEITGIVIDESIRIHKELGPGLMESVYEVVLARALERRGLRVQRQKTVEFEYDGMLFQEGLRIDLLVEDCVVVELKSVEKLAPVHAKQTLTYIRLMNLQVGLLINFGGATLKEGLKRIVNQLSPQQSSVLRVNREGRS</sequence>
<dbReference type="OrthoDB" id="9806869at2"/>
<protein>
    <recommendedName>
        <fullName evidence="3">GxxExxY protein</fullName>
    </recommendedName>
</protein>
<accession>A0A517T0W2</accession>
<evidence type="ECO:0008006" key="3">
    <source>
        <dbReference type="Google" id="ProtNLM"/>
    </source>
</evidence>
<proteinExistence type="predicted"/>
<gene>
    <name evidence="1" type="ORF">SV7mr_45690</name>
</gene>
<evidence type="ECO:0000313" key="2">
    <source>
        <dbReference type="Proteomes" id="UP000315003"/>
    </source>
</evidence>
<organism evidence="1 2">
    <name type="scientific">Stieleria bergensis</name>
    <dbReference type="NCBI Taxonomy" id="2528025"/>
    <lineage>
        <taxon>Bacteria</taxon>
        <taxon>Pseudomonadati</taxon>
        <taxon>Planctomycetota</taxon>
        <taxon>Planctomycetia</taxon>
        <taxon>Pirellulales</taxon>
        <taxon>Pirellulaceae</taxon>
        <taxon>Stieleria</taxon>
    </lineage>
</organism>
<dbReference type="Pfam" id="PF13366">
    <property type="entry name" value="PDDEXK_3"/>
    <property type="match status" value="1"/>
</dbReference>
<keyword evidence="2" id="KW-1185">Reference proteome</keyword>
<dbReference type="EMBL" id="CP036272">
    <property type="protein sequence ID" value="QDT62028.1"/>
    <property type="molecule type" value="Genomic_DNA"/>
</dbReference>
<dbReference type="RefSeq" id="WP_145276505.1">
    <property type="nucleotide sequence ID" value="NZ_CP036272.1"/>
</dbReference>
<dbReference type="AlphaFoldDB" id="A0A517T0W2"/>
<evidence type="ECO:0000313" key="1">
    <source>
        <dbReference type="EMBL" id="QDT62028.1"/>
    </source>
</evidence>
<reference evidence="1 2" key="1">
    <citation type="submission" date="2019-02" db="EMBL/GenBank/DDBJ databases">
        <title>Deep-cultivation of Planctomycetes and their phenomic and genomic characterization uncovers novel biology.</title>
        <authorList>
            <person name="Wiegand S."/>
            <person name="Jogler M."/>
            <person name="Boedeker C."/>
            <person name="Pinto D."/>
            <person name="Vollmers J."/>
            <person name="Rivas-Marin E."/>
            <person name="Kohn T."/>
            <person name="Peeters S.H."/>
            <person name="Heuer A."/>
            <person name="Rast P."/>
            <person name="Oberbeckmann S."/>
            <person name="Bunk B."/>
            <person name="Jeske O."/>
            <person name="Meyerdierks A."/>
            <person name="Storesund J.E."/>
            <person name="Kallscheuer N."/>
            <person name="Luecker S."/>
            <person name="Lage O.M."/>
            <person name="Pohl T."/>
            <person name="Merkel B.J."/>
            <person name="Hornburger P."/>
            <person name="Mueller R.-W."/>
            <person name="Bruemmer F."/>
            <person name="Labrenz M."/>
            <person name="Spormann A.M."/>
            <person name="Op den Camp H."/>
            <person name="Overmann J."/>
            <person name="Amann R."/>
            <person name="Jetten M.S.M."/>
            <person name="Mascher T."/>
            <person name="Medema M.H."/>
            <person name="Devos D.P."/>
            <person name="Kaster A.-K."/>
            <person name="Ovreas L."/>
            <person name="Rohde M."/>
            <person name="Galperin M.Y."/>
            <person name="Jogler C."/>
        </authorList>
    </citation>
    <scope>NUCLEOTIDE SEQUENCE [LARGE SCALE GENOMIC DNA]</scope>
    <source>
        <strain evidence="1 2">SV_7m_r</strain>
    </source>
</reference>
<dbReference type="InterPro" id="IPR026350">
    <property type="entry name" value="GxxExxY"/>
</dbReference>